<feature type="active site" description="Proton acceptor" evidence="4">
    <location>
        <position position="266"/>
    </location>
</feature>
<keyword evidence="1 7" id="KW-0489">Methyltransferase</keyword>
<dbReference type="PIRSF" id="PIRSF005739">
    <property type="entry name" value="O-mtase"/>
    <property type="match status" value="1"/>
</dbReference>
<dbReference type="PANTHER" id="PTHR43712:SF2">
    <property type="entry name" value="O-METHYLTRANSFERASE CICE"/>
    <property type="match status" value="1"/>
</dbReference>
<evidence type="ECO:0000313" key="7">
    <source>
        <dbReference type="EMBL" id="WAL61015.1"/>
    </source>
</evidence>
<evidence type="ECO:0000313" key="8">
    <source>
        <dbReference type="Proteomes" id="UP001163152"/>
    </source>
</evidence>
<dbReference type="GO" id="GO:0032259">
    <property type="term" value="P:methylation"/>
    <property type="evidence" value="ECO:0007669"/>
    <property type="project" value="UniProtKB-KW"/>
</dbReference>
<evidence type="ECO:0000256" key="2">
    <source>
        <dbReference type="ARBA" id="ARBA00022679"/>
    </source>
</evidence>
<keyword evidence="3" id="KW-0949">S-adenosyl-L-methionine</keyword>
<dbReference type="InterPro" id="IPR036388">
    <property type="entry name" value="WH-like_DNA-bd_sf"/>
</dbReference>
<dbReference type="Proteomes" id="UP001163152">
    <property type="component" value="Chromosome"/>
</dbReference>
<proteinExistence type="predicted"/>
<dbReference type="EMBL" id="CP113797">
    <property type="protein sequence ID" value="WAL61015.1"/>
    <property type="molecule type" value="Genomic_DNA"/>
</dbReference>
<keyword evidence="2" id="KW-0808">Transferase</keyword>
<evidence type="ECO:0000256" key="1">
    <source>
        <dbReference type="ARBA" id="ARBA00022603"/>
    </source>
</evidence>
<evidence type="ECO:0000259" key="5">
    <source>
        <dbReference type="Pfam" id="PF00891"/>
    </source>
</evidence>
<dbReference type="Gene3D" id="3.40.50.150">
    <property type="entry name" value="Vaccinia Virus protein VP39"/>
    <property type="match status" value="1"/>
</dbReference>
<dbReference type="InterPro" id="IPR036390">
    <property type="entry name" value="WH_DNA-bd_sf"/>
</dbReference>
<evidence type="ECO:0000259" key="6">
    <source>
        <dbReference type="Pfam" id="PF08100"/>
    </source>
</evidence>
<keyword evidence="8" id="KW-1185">Reference proteome</keyword>
<organism evidence="7 8">
    <name type="scientific">Thermocoleostomius sinensis A174</name>
    <dbReference type="NCBI Taxonomy" id="2016057"/>
    <lineage>
        <taxon>Bacteria</taxon>
        <taxon>Bacillati</taxon>
        <taxon>Cyanobacteriota</taxon>
        <taxon>Cyanophyceae</taxon>
        <taxon>Oculatellales</taxon>
        <taxon>Oculatellaceae</taxon>
        <taxon>Thermocoleostomius</taxon>
    </lineage>
</organism>
<dbReference type="PANTHER" id="PTHR43712">
    <property type="entry name" value="PUTATIVE (AFU_ORTHOLOGUE AFUA_4G14580)-RELATED"/>
    <property type="match status" value="1"/>
</dbReference>
<gene>
    <name evidence="7" type="ORF">OXH18_03165</name>
</gene>
<evidence type="ECO:0000256" key="3">
    <source>
        <dbReference type="ARBA" id="ARBA00022691"/>
    </source>
</evidence>
<feature type="domain" description="O-methyltransferase dimerisation" evidence="6">
    <location>
        <begin position="31"/>
        <end position="106"/>
    </location>
</feature>
<feature type="domain" description="O-methyltransferase C-terminal" evidence="5">
    <location>
        <begin position="132"/>
        <end position="338"/>
    </location>
</feature>
<reference evidence="7" key="1">
    <citation type="submission" date="2022-12" db="EMBL/GenBank/DDBJ databases">
        <title>Polyphasic identification of a Novel Hot-Spring Cyanobacterium Ocullathermofonsia sinensis gen nov. sp. nov. and Genomic Insights on its Adaptations to the Thermal Habitat.</title>
        <authorList>
            <person name="Daroch M."/>
            <person name="Tang J."/>
            <person name="Jiang Y."/>
        </authorList>
    </citation>
    <scope>NUCLEOTIDE SEQUENCE</scope>
    <source>
        <strain evidence="7">PKUAC-SCTA174</strain>
    </source>
</reference>
<dbReference type="GO" id="GO:0046983">
    <property type="term" value="F:protein dimerization activity"/>
    <property type="evidence" value="ECO:0007669"/>
    <property type="project" value="InterPro"/>
</dbReference>
<sequence>MNIETLNAPEAAPSGLDSELTAPDALQMMMMQMVTSYWVAQSIYAAAKLGIADHLGDRAQSTEVLAQLTATDPRSLYRLLRALSSLGIFVETEPGWFALTPLATYLQRDQPGSVRDAAIMLGDPEHYASWGNVMHSLRTGESAFENLYGMNVFQHYAQNPEAAAVFDRAMTSFSSVENVGVVTGYDFSPIHTLVDVAGGHGSLLAAVLHANPHLHGILFEQPAVVAGAASVLASYGVSDRCQVVEGNFFEAVPTGADAYLLKHIVHDWDDDRSIEILKQCRRAMTDNGRVLIVEQVIPPGNEPFMGKLLDMNMLVMCPGGRERTAAEYEVLLTAAGFKLSRIVPTSTMVSVVEGVAAF</sequence>
<dbReference type="KEGG" id="tsin:OXH18_03165"/>
<dbReference type="AlphaFoldDB" id="A0A9E8ZD06"/>
<dbReference type="Pfam" id="PF00891">
    <property type="entry name" value="Methyltransf_2"/>
    <property type="match status" value="1"/>
</dbReference>
<name>A0A9E8ZD06_9CYAN</name>
<evidence type="ECO:0000256" key="4">
    <source>
        <dbReference type="PIRSR" id="PIRSR005739-1"/>
    </source>
</evidence>
<dbReference type="PROSITE" id="PS51683">
    <property type="entry name" value="SAM_OMT_II"/>
    <property type="match status" value="1"/>
</dbReference>
<dbReference type="CDD" id="cd02440">
    <property type="entry name" value="AdoMet_MTases"/>
    <property type="match status" value="1"/>
</dbReference>
<dbReference type="GO" id="GO:0008171">
    <property type="term" value="F:O-methyltransferase activity"/>
    <property type="evidence" value="ECO:0007669"/>
    <property type="project" value="InterPro"/>
</dbReference>
<dbReference type="InterPro" id="IPR001077">
    <property type="entry name" value="COMT_C"/>
</dbReference>
<dbReference type="Gene3D" id="1.10.10.10">
    <property type="entry name" value="Winged helix-like DNA-binding domain superfamily/Winged helix DNA-binding domain"/>
    <property type="match status" value="1"/>
</dbReference>
<dbReference type="InterPro" id="IPR012967">
    <property type="entry name" value="COMT_dimerisation"/>
</dbReference>
<dbReference type="SUPFAM" id="SSF53335">
    <property type="entry name" value="S-adenosyl-L-methionine-dependent methyltransferases"/>
    <property type="match status" value="1"/>
</dbReference>
<dbReference type="SUPFAM" id="SSF46785">
    <property type="entry name" value="Winged helix' DNA-binding domain"/>
    <property type="match status" value="1"/>
</dbReference>
<dbReference type="InterPro" id="IPR016461">
    <property type="entry name" value="COMT-like"/>
</dbReference>
<accession>A0A9E8ZD06</accession>
<dbReference type="Gene3D" id="1.10.287.1350">
    <property type="match status" value="1"/>
</dbReference>
<protein>
    <submittedName>
        <fullName evidence="7">Methyltransferase</fullName>
    </submittedName>
</protein>
<dbReference type="InterPro" id="IPR029063">
    <property type="entry name" value="SAM-dependent_MTases_sf"/>
</dbReference>
<dbReference type="Pfam" id="PF08100">
    <property type="entry name" value="Dimerisation"/>
    <property type="match status" value="1"/>
</dbReference>